<dbReference type="InterPro" id="IPR036056">
    <property type="entry name" value="Fibrinogen-like_C"/>
</dbReference>
<reference evidence="4" key="2">
    <citation type="submission" date="2025-08" db="UniProtKB">
        <authorList>
            <consortium name="RefSeq"/>
        </authorList>
    </citation>
    <scope>IDENTIFICATION</scope>
    <source>
        <tissue evidence="4">Adult</tissue>
    </source>
</reference>
<feature type="signal peptide" evidence="1">
    <location>
        <begin position="1"/>
        <end position="23"/>
    </location>
</feature>
<organism evidence="3 4">
    <name type="scientific">Bactrocera dorsalis</name>
    <name type="common">Oriental fruit fly</name>
    <name type="synonym">Dacus dorsalis</name>
    <dbReference type="NCBI Taxonomy" id="27457"/>
    <lineage>
        <taxon>Eukaryota</taxon>
        <taxon>Metazoa</taxon>
        <taxon>Ecdysozoa</taxon>
        <taxon>Arthropoda</taxon>
        <taxon>Hexapoda</taxon>
        <taxon>Insecta</taxon>
        <taxon>Pterygota</taxon>
        <taxon>Neoptera</taxon>
        <taxon>Endopterygota</taxon>
        <taxon>Diptera</taxon>
        <taxon>Brachycera</taxon>
        <taxon>Muscomorpha</taxon>
        <taxon>Tephritoidea</taxon>
        <taxon>Tephritidae</taxon>
        <taxon>Bactrocera</taxon>
        <taxon>Bactrocera</taxon>
    </lineage>
</organism>
<dbReference type="InterPro" id="IPR002181">
    <property type="entry name" value="Fibrinogen_a/b/g_C_dom"/>
</dbReference>
<dbReference type="InterPro" id="IPR050373">
    <property type="entry name" value="Fibrinogen_C-term_domain"/>
</dbReference>
<evidence type="ECO:0000256" key="1">
    <source>
        <dbReference type="SAM" id="SignalP"/>
    </source>
</evidence>
<dbReference type="Proteomes" id="UP001652620">
    <property type="component" value="Chromosome 1"/>
</dbReference>
<dbReference type="OrthoDB" id="7952570at2759"/>
<reference evidence="3" key="1">
    <citation type="submission" date="2025-05" db="UniProtKB">
        <authorList>
            <consortium name="RefSeq"/>
        </authorList>
    </citation>
    <scope>NUCLEOTIDE SEQUENCE [LARGE SCALE GENOMIC DNA]</scope>
</reference>
<keyword evidence="3" id="KW-1185">Reference proteome</keyword>
<sequence>MSTRGHRLPIALAILIFYNYIFGCETQNMRQFTNITNVTVEKTTNDGKTITITSTVEESHSGDTIGEKSLQNRFRDTLKKHRGSVEPAVIESSQTEVRSSNVEEVHTDTDSYIPIILPKTTRRTFDTERNHCQRTISDTVQTLTLRGGPSFNVRCLVDENGKCPWAVILERKSQRDNFDLGWLNYRTGFGDPAEGNGYFVGLQNLYALTQHQMQELYISKRFEGEDLVKEVYGNFRIGDESVDYAVLSLSVNTNNTMIRHLQIASKFITKDRHFDERLAVCATTLGMGWWYSEKCLQSMMLRSVRAYVKAPTVIAVRPINCEFF</sequence>
<evidence type="ECO:0000313" key="3">
    <source>
        <dbReference type="Proteomes" id="UP001652620"/>
    </source>
</evidence>
<gene>
    <name evidence="4" type="primary">LOC105224430</name>
</gene>
<dbReference type="KEGG" id="bdr:105224430"/>
<proteinExistence type="predicted"/>
<accession>A0A6I9UTB6</accession>
<dbReference type="Pfam" id="PF00147">
    <property type="entry name" value="Fibrinogen_C"/>
    <property type="match status" value="1"/>
</dbReference>
<dbReference type="InParanoid" id="A0A6I9UTB6"/>
<dbReference type="AlphaFoldDB" id="A0A6I9UTB6"/>
<dbReference type="SUPFAM" id="SSF56496">
    <property type="entry name" value="Fibrinogen C-terminal domain-like"/>
    <property type="match status" value="1"/>
</dbReference>
<dbReference type="RefSeq" id="XP_011200811.2">
    <property type="nucleotide sequence ID" value="XM_011202509.2"/>
</dbReference>
<evidence type="ECO:0000259" key="2">
    <source>
        <dbReference type="PROSITE" id="PS51406"/>
    </source>
</evidence>
<dbReference type="PROSITE" id="PS51406">
    <property type="entry name" value="FIBRINOGEN_C_2"/>
    <property type="match status" value="1"/>
</dbReference>
<name>A0A6I9UTB6_BACDO</name>
<dbReference type="Gene3D" id="3.90.215.10">
    <property type="entry name" value="Gamma Fibrinogen, chain A, domain 1"/>
    <property type="match status" value="1"/>
</dbReference>
<protein>
    <submittedName>
        <fullName evidence="4">Fibrinogen alpha chain</fullName>
    </submittedName>
</protein>
<dbReference type="GeneID" id="105224430"/>
<evidence type="ECO:0000313" key="4">
    <source>
        <dbReference type="RefSeq" id="XP_011200811.2"/>
    </source>
</evidence>
<feature type="domain" description="Fibrinogen C-terminal" evidence="2">
    <location>
        <begin position="123"/>
        <end position="298"/>
    </location>
</feature>
<dbReference type="PANTHER" id="PTHR19143">
    <property type="entry name" value="FIBRINOGEN/TENASCIN/ANGIOPOEITIN"/>
    <property type="match status" value="1"/>
</dbReference>
<dbReference type="InterPro" id="IPR014716">
    <property type="entry name" value="Fibrinogen_a/b/g_C_1"/>
</dbReference>
<feature type="chain" id="PRO_5046807479" evidence="1">
    <location>
        <begin position="24"/>
        <end position="324"/>
    </location>
</feature>
<dbReference type="SMART" id="SM00186">
    <property type="entry name" value="FBG"/>
    <property type="match status" value="1"/>
</dbReference>
<keyword evidence="1" id="KW-0732">Signal</keyword>